<feature type="transmembrane region" description="Helical" evidence="1">
    <location>
        <begin position="182"/>
        <end position="203"/>
    </location>
</feature>
<dbReference type="InterPro" id="IPR025333">
    <property type="entry name" value="DUF4239"/>
</dbReference>
<evidence type="ECO:0008006" key="4">
    <source>
        <dbReference type="Google" id="ProtNLM"/>
    </source>
</evidence>
<organism evidence="2 3">
    <name type="scientific">Paraburkholderia dioscoreae</name>
    <dbReference type="NCBI Taxonomy" id="2604047"/>
    <lineage>
        <taxon>Bacteria</taxon>
        <taxon>Pseudomonadati</taxon>
        <taxon>Pseudomonadota</taxon>
        <taxon>Betaproteobacteria</taxon>
        <taxon>Burkholderiales</taxon>
        <taxon>Burkholderiaceae</taxon>
        <taxon>Paraburkholderia</taxon>
    </lineage>
</organism>
<accession>A0A5Q4ZJN7</accession>
<dbReference type="KEGG" id="pdio:PDMSB3_1043.1"/>
<keyword evidence="3" id="KW-1185">Reference proteome</keyword>
<proteinExistence type="predicted"/>
<protein>
    <recommendedName>
        <fullName evidence="4">DUF4239 domain-containing protein</fullName>
    </recommendedName>
</protein>
<evidence type="ECO:0000313" key="3">
    <source>
        <dbReference type="Proteomes" id="UP000325811"/>
    </source>
</evidence>
<feature type="transmembrane region" description="Helical" evidence="1">
    <location>
        <begin position="46"/>
        <end position="67"/>
    </location>
</feature>
<evidence type="ECO:0000256" key="1">
    <source>
        <dbReference type="SAM" id="Phobius"/>
    </source>
</evidence>
<evidence type="ECO:0000313" key="2">
    <source>
        <dbReference type="EMBL" id="VVD32341.1"/>
    </source>
</evidence>
<reference evidence="2 3" key="1">
    <citation type="submission" date="2019-08" db="EMBL/GenBank/DDBJ databases">
        <authorList>
            <person name="Herpell B J."/>
        </authorList>
    </citation>
    <scope>NUCLEOTIDE SEQUENCE [LARGE SCALE GENOMIC DNA]</scope>
    <source>
        <strain evidence="3">Msb3</strain>
    </source>
</reference>
<keyword evidence="1" id="KW-1133">Transmembrane helix</keyword>
<dbReference type="Proteomes" id="UP000325811">
    <property type="component" value="Chromosome II"/>
</dbReference>
<dbReference type="RefSeq" id="WP_007176707.1">
    <property type="nucleotide sequence ID" value="NZ_LR699554.1"/>
</dbReference>
<feature type="transmembrane region" description="Helical" evidence="1">
    <location>
        <begin position="7"/>
        <end position="26"/>
    </location>
</feature>
<dbReference type="AlphaFoldDB" id="A0A5Q4ZJN7"/>
<dbReference type="EMBL" id="LR699554">
    <property type="protein sequence ID" value="VVD32341.1"/>
    <property type="molecule type" value="Genomic_DNA"/>
</dbReference>
<name>A0A5Q4ZJN7_9BURK</name>
<sequence length="255" mass="27945">MQNILDYPALVFIVSFVLMWMSARLGAALLRRFRKIEDEAREDFSVIQAATLTLLALIIGFTFSMAVGRYDQRKNYEEEEANAIGTEYVRADLLPAADAAAVRGLLKNYLDERVLFYTTRDAQELAKVNAETERLQGAMWSTVRQAAAAQPTPVVALAVSGMNDVLNTQGYTQAAWWNRIPYAAWALMALIAMGANLLVGYGARALKAGAGLLLIVPLVVSLSFTLIADIDSPRGGVIRVKPLNLHALADSMRSH</sequence>
<gene>
    <name evidence="2" type="ORF">PDMSB3_1043</name>
</gene>
<keyword evidence="1" id="KW-0812">Transmembrane</keyword>
<feature type="transmembrane region" description="Helical" evidence="1">
    <location>
        <begin position="209"/>
        <end position="230"/>
    </location>
</feature>
<keyword evidence="1" id="KW-0472">Membrane</keyword>
<dbReference type="Pfam" id="PF14023">
    <property type="entry name" value="Bestrophin-like"/>
    <property type="match status" value="1"/>
</dbReference>